<evidence type="ECO:0000313" key="1">
    <source>
        <dbReference type="EMBL" id="GLJ76344.1"/>
    </source>
</evidence>
<organism evidence="1 2">
    <name type="scientific">Leifsonia poae</name>
    <dbReference type="NCBI Taxonomy" id="110933"/>
    <lineage>
        <taxon>Bacteria</taxon>
        <taxon>Bacillati</taxon>
        <taxon>Actinomycetota</taxon>
        <taxon>Actinomycetes</taxon>
        <taxon>Micrococcales</taxon>
        <taxon>Microbacteriaceae</taxon>
        <taxon>Leifsonia</taxon>
    </lineage>
</organism>
<proteinExistence type="predicted"/>
<dbReference type="AlphaFoldDB" id="A0A9W6HAA7"/>
<accession>A0A9W6HAA7</accession>
<gene>
    <name evidence="1" type="ORF">GCM10017584_19180</name>
</gene>
<dbReference type="InterPro" id="IPR011335">
    <property type="entry name" value="Restrct_endonuc-II-like"/>
</dbReference>
<dbReference type="RefSeq" id="WP_271176999.1">
    <property type="nucleotide sequence ID" value="NZ_BAAAJO010000005.1"/>
</dbReference>
<keyword evidence="2" id="KW-1185">Reference proteome</keyword>
<evidence type="ECO:0000313" key="2">
    <source>
        <dbReference type="Proteomes" id="UP001142372"/>
    </source>
</evidence>
<dbReference type="Gene3D" id="3.40.960.10">
    <property type="entry name" value="VSR Endonuclease"/>
    <property type="match status" value="1"/>
</dbReference>
<dbReference type="EMBL" id="BSEN01000006">
    <property type="protein sequence ID" value="GLJ76344.1"/>
    <property type="molecule type" value="Genomic_DNA"/>
</dbReference>
<evidence type="ECO:0008006" key="3">
    <source>
        <dbReference type="Google" id="ProtNLM"/>
    </source>
</evidence>
<reference evidence="1" key="2">
    <citation type="submission" date="2023-01" db="EMBL/GenBank/DDBJ databases">
        <authorList>
            <person name="Sun Q."/>
            <person name="Evtushenko L."/>
        </authorList>
    </citation>
    <scope>NUCLEOTIDE SEQUENCE</scope>
    <source>
        <strain evidence="1">VKM Ac-1401</strain>
    </source>
</reference>
<reference evidence="1" key="1">
    <citation type="journal article" date="2014" name="Int. J. Syst. Evol. Microbiol.">
        <title>Complete genome sequence of Corynebacterium casei LMG S-19264T (=DSM 44701T), isolated from a smear-ripened cheese.</title>
        <authorList>
            <consortium name="US DOE Joint Genome Institute (JGI-PGF)"/>
            <person name="Walter F."/>
            <person name="Albersmeier A."/>
            <person name="Kalinowski J."/>
            <person name="Ruckert C."/>
        </authorList>
    </citation>
    <scope>NUCLEOTIDE SEQUENCE</scope>
    <source>
        <strain evidence="1">VKM Ac-1401</strain>
    </source>
</reference>
<sequence length="219" mass="24457">MSVFEPARPPEIAGIAAHQLTSTGQRWVLIKGLRVIGAEDVWAQLSHRLSIDDLVVVGDFLVTGDQPYSGIPPSSTIDRMAAAVRRHGRRRGVRDLRCALERIRYGSMSPQETRLRLALIDAGLPEPKLNMRVVDPEGRLLALIDLAYPEHRVAIEYLGDHHRREKSTYRNDIARREMLSDLGWSVIFVTGGDHLTTAAHRVRRALLRSSPGEIAPNPV</sequence>
<dbReference type="SUPFAM" id="SSF52980">
    <property type="entry name" value="Restriction endonuclease-like"/>
    <property type="match status" value="1"/>
</dbReference>
<comment type="caution">
    <text evidence="1">The sequence shown here is derived from an EMBL/GenBank/DDBJ whole genome shotgun (WGS) entry which is preliminary data.</text>
</comment>
<protein>
    <recommendedName>
        <fullName evidence="3">DUF559 domain-containing protein</fullName>
    </recommendedName>
</protein>
<name>A0A9W6HAA7_9MICO</name>
<dbReference type="Proteomes" id="UP001142372">
    <property type="component" value="Unassembled WGS sequence"/>
</dbReference>